<dbReference type="Gene3D" id="3.10.129.10">
    <property type="entry name" value="Hotdog Thioesterase"/>
    <property type="match status" value="1"/>
</dbReference>
<dbReference type="InterPro" id="IPR050563">
    <property type="entry name" value="4-hydroxybenzoyl-CoA_TE"/>
</dbReference>
<dbReference type="Proteomes" id="UP000247609">
    <property type="component" value="Unassembled WGS sequence"/>
</dbReference>
<protein>
    <submittedName>
        <fullName evidence="3">4-hydroxybenzoyl-CoA thioesterase</fullName>
    </submittedName>
</protein>
<keyword evidence="2" id="KW-0378">Hydrolase</keyword>
<evidence type="ECO:0000313" key="3">
    <source>
        <dbReference type="EMBL" id="PYD75979.1"/>
    </source>
</evidence>
<evidence type="ECO:0000256" key="1">
    <source>
        <dbReference type="ARBA" id="ARBA00005953"/>
    </source>
</evidence>
<gene>
    <name evidence="3" type="ORF">CFR71_06265</name>
</gene>
<proteinExistence type="inferred from homology"/>
<dbReference type="EMBL" id="NOXG01000004">
    <property type="protein sequence ID" value="PYD75979.1"/>
    <property type="molecule type" value="Genomic_DNA"/>
</dbReference>
<dbReference type="RefSeq" id="WP_110528773.1">
    <property type="nucleotide sequence ID" value="NZ_NOXG01000004.1"/>
</dbReference>
<reference evidence="3 4" key="1">
    <citation type="submission" date="2017-07" db="EMBL/GenBank/DDBJ databases">
        <title>A draft genome sequence of Komagataeibacter sp. T5K1.</title>
        <authorList>
            <person name="Skraban J."/>
            <person name="Cleenwerck I."/>
            <person name="Vandamme P."/>
            <person name="Trcek J."/>
        </authorList>
    </citation>
    <scope>NUCLEOTIDE SEQUENCE [LARGE SCALE GENOMIC DNA]</scope>
    <source>
        <strain evidence="3 4">T5K1</strain>
    </source>
</reference>
<dbReference type="PANTHER" id="PTHR31793:SF37">
    <property type="entry name" value="ACYL-COA THIOESTER HYDROLASE YBGC"/>
    <property type="match status" value="1"/>
</dbReference>
<comment type="similarity">
    <text evidence="1">Belongs to the 4-hydroxybenzoyl-CoA thioesterase family.</text>
</comment>
<dbReference type="Pfam" id="PF13279">
    <property type="entry name" value="4HBT_2"/>
    <property type="match status" value="1"/>
</dbReference>
<name>A0A318QL76_9PROT</name>
<evidence type="ECO:0000313" key="4">
    <source>
        <dbReference type="Proteomes" id="UP000247609"/>
    </source>
</evidence>
<dbReference type="PIRSF" id="PIRSF003230">
    <property type="entry name" value="YbgC"/>
    <property type="match status" value="1"/>
</dbReference>
<dbReference type="InterPro" id="IPR008272">
    <property type="entry name" value="HB-CoA_thioesterase_AS"/>
</dbReference>
<dbReference type="SUPFAM" id="SSF54637">
    <property type="entry name" value="Thioesterase/thiol ester dehydrase-isomerase"/>
    <property type="match status" value="1"/>
</dbReference>
<evidence type="ECO:0000256" key="2">
    <source>
        <dbReference type="ARBA" id="ARBA00022801"/>
    </source>
</evidence>
<dbReference type="InterPro" id="IPR006684">
    <property type="entry name" value="YbgC/YbaW"/>
</dbReference>
<dbReference type="AlphaFoldDB" id="A0A318QL76"/>
<accession>A0A318QL76</accession>
<organism evidence="3 4">
    <name type="scientific">Novacetimonas pomaceti</name>
    <dbReference type="NCBI Taxonomy" id="2021998"/>
    <lineage>
        <taxon>Bacteria</taxon>
        <taxon>Pseudomonadati</taxon>
        <taxon>Pseudomonadota</taxon>
        <taxon>Alphaproteobacteria</taxon>
        <taxon>Acetobacterales</taxon>
        <taxon>Acetobacteraceae</taxon>
        <taxon>Novacetimonas</taxon>
    </lineage>
</organism>
<dbReference type="PANTHER" id="PTHR31793">
    <property type="entry name" value="4-HYDROXYBENZOYL-COA THIOESTERASE FAMILY MEMBER"/>
    <property type="match status" value="1"/>
</dbReference>
<dbReference type="InterPro" id="IPR029069">
    <property type="entry name" value="HotDog_dom_sf"/>
</dbReference>
<sequence>MTQHQIDFRVYYEDTDAGGVVYHARYLAFAERARTEAIRAQGSAVSELLEEYGLVFVVRTASLDYRRPFRLDDIARITTRLTELGPASCRLLQTFTRVDGAGVESADGVHASLDVRLACIRVQDGRPARFPPRWRDLLTTLLP</sequence>
<dbReference type="GO" id="GO:0047617">
    <property type="term" value="F:fatty acyl-CoA hydrolase activity"/>
    <property type="evidence" value="ECO:0007669"/>
    <property type="project" value="TreeGrafter"/>
</dbReference>
<dbReference type="NCBIfam" id="TIGR00051">
    <property type="entry name" value="YbgC/FadM family acyl-CoA thioesterase"/>
    <property type="match status" value="1"/>
</dbReference>
<dbReference type="CDD" id="cd00586">
    <property type="entry name" value="4HBT"/>
    <property type="match status" value="1"/>
</dbReference>
<dbReference type="PROSITE" id="PS01328">
    <property type="entry name" value="4HBCOA_THIOESTERASE"/>
    <property type="match status" value="1"/>
</dbReference>
<comment type="caution">
    <text evidence="3">The sequence shown here is derived from an EMBL/GenBank/DDBJ whole genome shotgun (WGS) entry which is preliminary data.</text>
</comment>